<dbReference type="PANTHER" id="PTHR43681">
    <property type="entry name" value="TRANSMEMBRANE GTPASE FZO"/>
    <property type="match status" value="1"/>
</dbReference>
<gene>
    <name evidence="4" type="ORF">ACHAW5_007848</name>
</gene>
<dbReference type="InterPro" id="IPR051943">
    <property type="entry name" value="TRAFAC_Dynamin-like_GTPase"/>
</dbReference>
<feature type="region of interest" description="Disordered" evidence="2">
    <location>
        <begin position="52"/>
        <end position="86"/>
    </location>
</feature>
<dbReference type="GO" id="GO:0010008">
    <property type="term" value="C:endosome membrane"/>
    <property type="evidence" value="ECO:0007669"/>
    <property type="project" value="UniProtKB-SubCell"/>
</dbReference>
<evidence type="ECO:0000256" key="1">
    <source>
        <dbReference type="ARBA" id="ARBA00004481"/>
    </source>
</evidence>
<name>A0ABD3QD42_9STRA</name>
<proteinExistence type="predicted"/>
<evidence type="ECO:0000313" key="5">
    <source>
        <dbReference type="Proteomes" id="UP001530315"/>
    </source>
</evidence>
<dbReference type="InterPro" id="IPR045063">
    <property type="entry name" value="Dynamin_N"/>
</dbReference>
<dbReference type="CDD" id="cd09913">
    <property type="entry name" value="EHD"/>
    <property type="match status" value="1"/>
</dbReference>
<dbReference type="Pfam" id="PF18150">
    <property type="entry name" value="DUF5600"/>
    <property type="match status" value="1"/>
</dbReference>
<dbReference type="PANTHER" id="PTHR43681:SF1">
    <property type="entry name" value="SARCALUMENIN"/>
    <property type="match status" value="1"/>
</dbReference>
<dbReference type="AlphaFoldDB" id="A0ABD3QD42"/>
<dbReference type="EMBL" id="JALLAZ020000400">
    <property type="protein sequence ID" value="KAL3796065.1"/>
    <property type="molecule type" value="Genomic_DNA"/>
</dbReference>
<dbReference type="InterPro" id="IPR027417">
    <property type="entry name" value="P-loop_NTPase"/>
</dbReference>
<organism evidence="4 5">
    <name type="scientific">Stephanodiscus triporus</name>
    <dbReference type="NCBI Taxonomy" id="2934178"/>
    <lineage>
        <taxon>Eukaryota</taxon>
        <taxon>Sar</taxon>
        <taxon>Stramenopiles</taxon>
        <taxon>Ochrophyta</taxon>
        <taxon>Bacillariophyta</taxon>
        <taxon>Coscinodiscophyceae</taxon>
        <taxon>Thalassiosirophycidae</taxon>
        <taxon>Stephanodiscales</taxon>
        <taxon>Stephanodiscaceae</taxon>
        <taxon>Stephanodiscus</taxon>
    </lineage>
</organism>
<dbReference type="SUPFAM" id="SSF52540">
    <property type="entry name" value="P-loop containing nucleoside triphosphate hydrolases"/>
    <property type="match status" value="1"/>
</dbReference>
<feature type="region of interest" description="Disordered" evidence="2">
    <location>
        <begin position="512"/>
        <end position="538"/>
    </location>
</feature>
<dbReference type="PROSITE" id="PS51718">
    <property type="entry name" value="G_DYNAMIN_2"/>
    <property type="match status" value="1"/>
</dbReference>
<evidence type="ECO:0000256" key="2">
    <source>
        <dbReference type="SAM" id="MobiDB-lite"/>
    </source>
</evidence>
<evidence type="ECO:0000313" key="4">
    <source>
        <dbReference type="EMBL" id="KAL3796065.1"/>
    </source>
</evidence>
<dbReference type="Pfam" id="PF00350">
    <property type="entry name" value="Dynamin_N"/>
    <property type="match status" value="1"/>
</dbReference>
<accession>A0ABD3QD42</accession>
<comment type="caution">
    <text evidence="4">The sequence shown here is derived from an EMBL/GenBank/DDBJ whole genome shotgun (WGS) entry which is preliminary data.</text>
</comment>
<reference evidence="4 5" key="1">
    <citation type="submission" date="2024-10" db="EMBL/GenBank/DDBJ databases">
        <title>Updated reference genomes for cyclostephanoid diatoms.</title>
        <authorList>
            <person name="Roberts W.R."/>
            <person name="Alverson A.J."/>
        </authorList>
    </citation>
    <scope>NUCLEOTIDE SEQUENCE [LARGE SCALE GENOMIC DNA]</scope>
    <source>
        <strain evidence="4 5">AJA276-08</strain>
    </source>
</reference>
<comment type="subcellular location">
    <subcellularLocation>
        <location evidence="1">Endosome membrane</location>
        <topology evidence="1">Peripheral membrane protein</topology>
    </subcellularLocation>
</comment>
<feature type="compositionally biased region" description="Acidic residues" evidence="2">
    <location>
        <begin position="73"/>
        <end position="82"/>
    </location>
</feature>
<dbReference type="InterPro" id="IPR030381">
    <property type="entry name" value="G_DYNAMIN_dom"/>
</dbReference>
<sequence>MVLLIGQYSTGKTTFLNHLLGEDFPGMHIGPEPTTDKFMALFHDGDRAGVPNDVIDATAAPTGFRRRNKSSIDDDDDDDDDGSTARSVVTDDVRTSGRLVKGNTLTVTPNLPFSSLSQFGSAFLNHFVGSSSGAPLLRRITFIDTPGVLSGEKQRINRTYDFGQVAKWFADRSDLILLLFDAHKLDISDEFKNVLDTIRLHNVDKIRCVLNKADCVTREQLVRVYGSLLWSMGKIFDSPEVVRVYLGSFWNGALINDDFKRMFDKDEKLLVRELVDLPRCAAERKVNQMVNRIRLVKVHVCLLGALSKMTPRLFGKRRSRAKILDDLDSIMDNVRVEFDLSKGDMPDPEEFARCLKNFPDFGVFPPTDRNLIENLDSLIERDIPNIISEADFVRMGQRVVVREQEKNEPVDPVTVVGAAALPPPPGGTARGPWVVLLGKFVFFCLLTLSIAEGVHLWSFSRPAYSLIELHDGCRYLVNFALDRPEYSEVRSKLEFFFHRVSDVQSNVIFHRGPSSESYDQDDVPSEPPTTPPDAGSEL</sequence>
<dbReference type="Gene3D" id="1.10.268.20">
    <property type="match status" value="1"/>
</dbReference>
<keyword evidence="5" id="KW-1185">Reference proteome</keyword>
<evidence type="ECO:0000259" key="3">
    <source>
        <dbReference type="PROSITE" id="PS51718"/>
    </source>
</evidence>
<dbReference type="Proteomes" id="UP001530315">
    <property type="component" value="Unassembled WGS sequence"/>
</dbReference>
<dbReference type="InterPro" id="IPR040990">
    <property type="entry name" value="DUF5600"/>
</dbReference>
<dbReference type="Gene3D" id="3.40.50.300">
    <property type="entry name" value="P-loop containing nucleotide triphosphate hydrolases"/>
    <property type="match status" value="1"/>
</dbReference>
<feature type="domain" description="Dynamin-type G" evidence="3">
    <location>
        <begin position="1"/>
        <end position="297"/>
    </location>
</feature>
<protein>
    <recommendedName>
        <fullName evidence="3">Dynamin-type G domain-containing protein</fullName>
    </recommendedName>
</protein>